<feature type="transmembrane region" description="Helical" evidence="8">
    <location>
        <begin position="334"/>
        <end position="353"/>
    </location>
</feature>
<evidence type="ECO:0000256" key="7">
    <source>
        <dbReference type="RuleBase" id="RU000320"/>
    </source>
</evidence>
<feature type="transmembrane region" description="Helical" evidence="8">
    <location>
        <begin position="205"/>
        <end position="231"/>
    </location>
</feature>
<dbReference type="Proteomes" id="UP000002171">
    <property type="component" value="Unassembled WGS sequence"/>
</dbReference>
<dbReference type="OrthoDB" id="9768329at2"/>
<dbReference type="InterPro" id="IPR003918">
    <property type="entry name" value="NADH_UbQ_OxRdtase"/>
</dbReference>
<keyword evidence="11" id="KW-1185">Reference proteome</keyword>
<keyword evidence="5 8" id="KW-1133">Transmembrane helix</keyword>
<dbReference type="EMBL" id="AAOW01000013">
    <property type="protein sequence ID" value="EAR60854.1"/>
    <property type="molecule type" value="Genomic_DNA"/>
</dbReference>
<evidence type="ECO:0000256" key="6">
    <source>
        <dbReference type="ARBA" id="ARBA00023136"/>
    </source>
</evidence>
<evidence type="ECO:0000256" key="1">
    <source>
        <dbReference type="ARBA" id="ARBA00004651"/>
    </source>
</evidence>
<dbReference type="PANTHER" id="PTHR42703">
    <property type="entry name" value="NADH DEHYDROGENASE"/>
    <property type="match status" value="1"/>
</dbReference>
<dbReference type="GO" id="GO:0042773">
    <property type="term" value="P:ATP synthesis coupled electron transport"/>
    <property type="evidence" value="ECO:0007669"/>
    <property type="project" value="InterPro"/>
</dbReference>
<feature type="transmembrane region" description="Helical" evidence="8">
    <location>
        <begin position="453"/>
        <end position="473"/>
    </location>
</feature>
<gene>
    <name evidence="10" type="ORF">MED92_16445</name>
</gene>
<dbReference type="GO" id="GO:0005886">
    <property type="term" value="C:plasma membrane"/>
    <property type="evidence" value="ECO:0007669"/>
    <property type="project" value="UniProtKB-SubCell"/>
</dbReference>
<evidence type="ECO:0000259" key="9">
    <source>
        <dbReference type="Pfam" id="PF00361"/>
    </source>
</evidence>
<dbReference type="AlphaFoldDB" id="A0A7U8C426"/>
<dbReference type="RefSeq" id="WP_007020954.1">
    <property type="nucleotide sequence ID" value="NZ_CH724125.1"/>
</dbReference>
<feature type="transmembrane region" description="Helical" evidence="8">
    <location>
        <begin position="36"/>
        <end position="61"/>
    </location>
</feature>
<protein>
    <submittedName>
        <fullName evidence="10">NADH dehydrogenase subunit N</fullName>
        <ecNumber evidence="10">1.6.5.3</ecNumber>
    </submittedName>
</protein>
<evidence type="ECO:0000256" key="2">
    <source>
        <dbReference type="ARBA" id="ARBA00005346"/>
    </source>
</evidence>
<comment type="caution">
    <text evidence="10">The sequence shown here is derived from an EMBL/GenBank/DDBJ whole genome shotgun (WGS) entry which is preliminary data.</text>
</comment>
<dbReference type="GO" id="GO:0008137">
    <property type="term" value="F:NADH dehydrogenase (ubiquinone) activity"/>
    <property type="evidence" value="ECO:0007669"/>
    <property type="project" value="InterPro"/>
</dbReference>
<feature type="transmembrane region" description="Helical" evidence="8">
    <location>
        <begin position="160"/>
        <end position="185"/>
    </location>
</feature>
<feature type="transmembrane region" description="Helical" evidence="8">
    <location>
        <begin position="412"/>
        <end position="432"/>
    </location>
</feature>
<feature type="transmembrane region" description="Helical" evidence="8">
    <location>
        <begin position="373"/>
        <end position="392"/>
    </location>
</feature>
<feature type="domain" description="NADH:quinone oxidoreductase/Mrp antiporter transmembrane" evidence="9">
    <location>
        <begin position="128"/>
        <end position="424"/>
    </location>
</feature>
<feature type="transmembrane region" description="Helical" evidence="8">
    <location>
        <begin position="238"/>
        <end position="258"/>
    </location>
</feature>
<keyword evidence="4 7" id="KW-0812">Transmembrane</keyword>
<dbReference type="InterPro" id="IPR050586">
    <property type="entry name" value="CPA3_Na-H_Antiporter_D"/>
</dbReference>
<reference evidence="10 11" key="1">
    <citation type="submission" date="2006-02" db="EMBL/GenBank/DDBJ databases">
        <authorList>
            <person name="Pinhassi J."/>
            <person name="Pedros-Alio C."/>
            <person name="Ferriera S."/>
            <person name="Johnson J."/>
            <person name="Kravitz S."/>
            <person name="Halpern A."/>
            <person name="Remington K."/>
            <person name="Beeson K."/>
            <person name="Tran B."/>
            <person name="Rogers Y.-H."/>
            <person name="Friedman R."/>
            <person name="Venter J.C."/>
        </authorList>
    </citation>
    <scope>NUCLEOTIDE SEQUENCE [LARGE SCALE GENOMIC DNA]</scope>
    <source>
        <strain evidence="10 11">MED92</strain>
    </source>
</reference>
<evidence type="ECO:0000256" key="5">
    <source>
        <dbReference type="ARBA" id="ARBA00022989"/>
    </source>
</evidence>
<evidence type="ECO:0000313" key="10">
    <source>
        <dbReference type="EMBL" id="EAR60854.1"/>
    </source>
</evidence>
<feature type="transmembrane region" description="Helical" evidence="8">
    <location>
        <begin position="304"/>
        <end position="322"/>
    </location>
</feature>
<feature type="transmembrane region" description="Helical" evidence="8">
    <location>
        <begin position="107"/>
        <end position="124"/>
    </location>
</feature>
<evidence type="ECO:0000256" key="4">
    <source>
        <dbReference type="ARBA" id="ARBA00022692"/>
    </source>
</evidence>
<evidence type="ECO:0000256" key="8">
    <source>
        <dbReference type="SAM" id="Phobius"/>
    </source>
</evidence>
<evidence type="ECO:0000256" key="3">
    <source>
        <dbReference type="ARBA" id="ARBA00022475"/>
    </source>
</evidence>
<dbReference type="Pfam" id="PF00361">
    <property type="entry name" value="Proton_antipo_M"/>
    <property type="match status" value="1"/>
</dbReference>
<keyword evidence="3" id="KW-1003">Cell membrane</keyword>
<comment type="subcellular location">
    <subcellularLocation>
        <location evidence="1">Cell membrane</location>
        <topology evidence="1">Multi-pass membrane protein</topology>
    </subcellularLocation>
    <subcellularLocation>
        <location evidence="7">Membrane</location>
        <topology evidence="7">Multi-pass membrane protein</topology>
    </subcellularLocation>
</comment>
<dbReference type="GO" id="GO:0016491">
    <property type="term" value="F:oxidoreductase activity"/>
    <property type="evidence" value="ECO:0007669"/>
    <property type="project" value="UniProtKB-KW"/>
</dbReference>
<dbReference type="NCBIfam" id="NF009309">
    <property type="entry name" value="PRK12666.1"/>
    <property type="match status" value="1"/>
</dbReference>
<feature type="transmembrane region" description="Helical" evidence="8">
    <location>
        <begin position="130"/>
        <end position="148"/>
    </location>
</feature>
<feature type="transmembrane region" description="Helical" evidence="8">
    <location>
        <begin position="6"/>
        <end position="24"/>
    </location>
</feature>
<name>A0A7U8C426_NEPCE</name>
<dbReference type="PRINTS" id="PR01437">
    <property type="entry name" value="NUOXDRDTASE4"/>
</dbReference>
<organism evidence="10 11">
    <name type="scientific">Neptuniibacter caesariensis</name>
    <dbReference type="NCBI Taxonomy" id="207954"/>
    <lineage>
        <taxon>Bacteria</taxon>
        <taxon>Pseudomonadati</taxon>
        <taxon>Pseudomonadota</taxon>
        <taxon>Gammaproteobacteria</taxon>
        <taxon>Oceanospirillales</taxon>
        <taxon>Oceanospirillaceae</taxon>
        <taxon>Neptuniibacter</taxon>
    </lineage>
</organism>
<accession>A0A7U8C426</accession>
<feature type="transmembrane region" description="Helical" evidence="8">
    <location>
        <begin position="81"/>
        <end position="100"/>
    </location>
</feature>
<feature type="transmembrane region" description="Helical" evidence="8">
    <location>
        <begin position="278"/>
        <end position="297"/>
    </location>
</feature>
<keyword evidence="6 8" id="KW-0472">Membrane</keyword>
<dbReference type="PANTHER" id="PTHR42703:SF1">
    <property type="entry name" value="NA(+)_H(+) ANTIPORTER SUBUNIT D1"/>
    <property type="match status" value="1"/>
</dbReference>
<sequence>MQHLPILPVLIPMLVAVLMLLPPFSTTLNRQRAISFVGVIATLAVSIQLILIADSGIINIYQLGNWQAPFGIVLIADRLSSLMILLTMVLAFGALLYGVAADDRTGMFFYPLFMFQLMGINGAFLTGDIFNLFVFFEVLLLASYALVVHGGGKQKTLASVHYVTLNLIGSALFLFALGIMYGVLGTLNIADMAVKVRTLSGADKLLAQVGGMMLLLVFGLKSAMFPLHFWLSRTYSSVSAPVAALFAIMTKVGIYSILRIFTVVFGDHAGELANLAGAWLWPIAILTIAIGAIGALASQTLRMLVSNLVIVSVGTMLCALAINTPESAAAALYYLIHSTLITGAMFLLADAIAEQRGKVLDRFARSRRMCQSLPLGIAFSLAAVSMIGLPPFSGFLGKVMILQTAVEPSEIAWAWSAILIASLMGVIAMSRGGSTMFWRVGGEPNFCEMLPTVKLVAVFFLLAMSPLLVIFGGQITEFTTQTATQIYQQAENPHMLLPSLNTKGG</sequence>
<dbReference type="InterPro" id="IPR001750">
    <property type="entry name" value="ND/Mrp_TM"/>
</dbReference>
<comment type="similarity">
    <text evidence="2">Belongs to the CPA3 antiporters (TC 2.A.63) subunit D family.</text>
</comment>
<proteinExistence type="inferred from homology"/>
<dbReference type="EC" id="1.6.5.3" evidence="10"/>
<keyword evidence="10" id="KW-0560">Oxidoreductase</keyword>
<evidence type="ECO:0000313" key="11">
    <source>
        <dbReference type="Proteomes" id="UP000002171"/>
    </source>
</evidence>